<feature type="binding site" evidence="2">
    <location>
        <begin position="323"/>
        <end position="330"/>
    </location>
    <ligand>
        <name>ATP</name>
        <dbReference type="ChEBI" id="CHEBI:30616"/>
    </ligand>
</feature>
<organism evidence="4 5">
    <name type="scientific">Chitinasiproducens palmae</name>
    <dbReference type="NCBI Taxonomy" id="1770053"/>
    <lineage>
        <taxon>Bacteria</taxon>
        <taxon>Pseudomonadati</taxon>
        <taxon>Pseudomonadota</taxon>
        <taxon>Betaproteobacteria</taxon>
        <taxon>Burkholderiales</taxon>
        <taxon>Burkholderiaceae</taxon>
        <taxon>Chitinasiproducens</taxon>
    </lineage>
</organism>
<dbReference type="PANTHER" id="PTHR13504">
    <property type="entry name" value="FIDO DOMAIN-CONTAINING PROTEIN DDB_G0283145"/>
    <property type="match status" value="1"/>
</dbReference>
<sequence>MPDWIGYRWLAERYGVSAVQTFRTDSAIGKSRATVRENGYVHEQHPPAARPAESLAGHLTFALKHEGVHLEFLARLFDAAPVAELNAWVAAEPTGQYARRTGFFYEYLTGRVLDFPGVAAGNYVTALDEERYVTSSQSTNNQRWRVRDNLPGSRNFCPVVLRTPAVRQAELYACAEHLAALEAEFGADVLQRSAVWLTIKESRASFAIEHEEQHVDRVRRFAAAMERWCGRHEAPLSEASLGELQAEILGPRATRYGVRRSPVFVGEVDGFRETVHYIAPHWEDAPQLLSGLRDCADRTAGGSALVRAAVLSFGFVYIHPMSDGNGRISRFLVNDVLRRDGAVPEPFILPVSATITSSVIKRRGYDQVLELFSLPLMRRYTNAWRFGPEQQAADGVRYNLQFDGYADALNAWRYPDLTDHVEYIADIVRVTIEQEMRKEAGYLRSLRLARERVKQVIEGPDSDIDRIVRSVRDNGGKVSNKLAKEFPALADQATAAELVDALQGVFQAAPADGAP</sequence>
<proteinExistence type="predicted"/>
<dbReference type="SUPFAM" id="SSF140931">
    <property type="entry name" value="Fic-like"/>
    <property type="match status" value="1"/>
</dbReference>
<accession>A0A1H2PQ56</accession>
<feature type="domain" description="Fido" evidence="3">
    <location>
        <begin position="236"/>
        <end position="378"/>
    </location>
</feature>
<dbReference type="PROSITE" id="PS51459">
    <property type="entry name" value="FIDO"/>
    <property type="match status" value="1"/>
</dbReference>
<keyword evidence="2" id="KW-0547">Nucleotide-binding</keyword>
<dbReference type="EMBL" id="FNLO01000004">
    <property type="protein sequence ID" value="SDV48104.1"/>
    <property type="molecule type" value="Genomic_DNA"/>
</dbReference>
<dbReference type="InterPro" id="IPR036597">
    <property type="entry name" value="Fido-like_dom_sf"/>
</dbReference>
<dbReference type="Proteomes" id="UP000243719">
    <property type="component" value="Unassembled WGS sequence"/>
</dbReference>
<dbReference type="PANTHER" id="PTHR13504:SF38">
    <property type="entry name" value="FIDO DOMAIN-CONTAINING PROTEIN"/>
    <property type="match status" value="1"/>
</dbReference>
<evidence type="ECO:0000313" key="4">
    <source>
        <dbReference type="EMBL" id="SDV48104.1"/>
    </source>
</evidence>
<reference evidence="5" key="1">
    <citation type="submission" date="2016-09" db="EMBL/GenBank/DDBJ databases">
        <authorList>
            <person name="Varghese N."/>
            <person name="Submissions S."/>
        </authorList>
    </citation>
    <scope>NUCLEOTIDE SEQUENCE [LARGE SCALE GENOMIC DNA]</scope>
    <source>
        <strain evidence="5">JS23</strain>
    </source>
</reference>
<dbReference type="Gene3D" id="1.10.3290.10">
    <property type="entry name" value="Fido-like domain"/>
    <property type="match status" value="1"/>
</dbReference>
<dbReference type="AlphaFoldDB" id="A0A1H2PQ56"/>
<protein>
    <submittedName>
        <fullName evidence="4">Fic/DOC family protein</fullName>
    </submittedName>
</protein>
<dbReference type="STRING" id="1770053.SAMN05216551_104163"/>
<evidence type="ECO:0000259" key="3">
    <source>
        <dbReference type="PROSITE" id="PS51459"/>
    </source>
</evidence>
<dbReference type="OrthoDB" id="9813719at2"/>
<keyword evidence="5" id="KW-1185">Reference proteome</keyword>
<dbReference type="InterPro" id="IPR003812">
    <property type="entry name" value="Fido"/>
</dbReference>
<name>A0A1H2PQ56_9BURK</name>
<dbReference type="Pfam" id="PF02661">
    <property type="entry name" value="Fic"/>
    <property type="match status" value="1"/>
</dbReference>
<gene>
    <name evidence="4" type="ORF">SAMN05216551_104163</name>
</gene>
<evidence type="ECO:0000256" key="1">
    <source>
        <dbReference type="PIRSR" id="PIRSR640198-1"/>
    </source>
</evidence>
<dbReference type="GO" id="GO:0005524">
    <property type="term" value="F:ATP binding"/>
    <property type="evidence" value="ECO:0007669"/>
    <property type="project" value="UniProtKB-KW"/>
</dbReference>
<evidence type="ECO:0000256" key="2">
    <source>
        <dbReference type="PIRSR" id="PIRSR640198-2"/>
    </source>
</evidence>
<evidence type="ECO:0000313" key="5">
    <source>
        <dbReference type="Proteomes" id="UP000243719"/>
    </source>
</evidence>
<feature type="active site" evidence="1">
    <location>
        <position position="319"/>
    </location>
</feature>
<dbReference type="InterPro" id="IPR040198">
    <property type="entry name" value="Fido_containing"/>
</dbReference>
<keyword evidence="2" id="KW-0067">ATP-binding</keyword>